<comment type="subcellular location">
    <subcellularLocation>
        <location evidence="1">Membrane</location>
        <topology evidence="1">Lipid-anchor</topology>
    </subcellularLocation>
</comment>
<dbReference type="Gene3D" id="3.30.300.210">
    <property type="entry name" value="Nutrient germinant receptor protein C, domain 3"/>
    <property type="match status" value="1"/>
</dbReference>
<dbReference type="Pfam" id="PF05504">
    <property type="entry name" value="Spore_GerAC"/>
    <property type="match status" value="1"/>
</dbReference>
<evidence type="ECO:0000256" key="3">
    <source>
        <dbReference type="ARBA" id="ARBA00022544"/>
    </source>
</evidence>
<dbReference type="PANTHER" id="PTHR35789">
    <property type="entry name" value="SPORE GERMINATION PROTEIN B3"/>
    <property type="match status" value="1"/>
</dbReference>
<keyword evidence="7" id="KW-0449">Lipoprotein</keyword>
<keyword evidence="3" id="KW-0309">Germination</keyword>
<dbReference type="InterPro" id="IPR008844">
    <property type="entry name" value="Spore_GerAC-like"/>
</dbReference>
<evidence type="ECO:0000256" key="1">
    <source>
        <dbReference type="ARBA" id="ARBA00004635"/>
    </source>
</evidence>
<keyword evidence="5" id="KW-0472">Membrane</keyword>
<dbReference type="RefSeq" id="WP_127759406.1">
    <property type="nucleotide sequence ID" value="NZ_CP026095.1"/>
</dbReference>
<dbReference type="InterPro" id="IPR057336">
    <property type="entry name" value="GerAC_N"/>
</dbReference>
<dbReference type="OrthoDB" id="2380468at2"/>
<gene>
    <name evidence="10" type="ORF">BAOM_1174</name>
</gene>
<dbReference type="PANTHER" id="PTHR35789:SF1">
    <property type="entry name" value="SPORE GERMINATION PROTEIN B3"/>
    <property type="match status" value="1"/>
</dbReference>
<evidence type="ECO:0000256" key="7">
    <source>
        <dbReference type="ARBA" id="ARBA00023288"/>
    </source>
</evidence>
<dbReference type="GO" id="GO:0016020">
    <property type="term" value="C:membrane"/>
    <property type="evidence" value="ECO:0007669"/>
    <property type="project" value="UniProtKB-SubCell"/>
</dbReference>
<accession>A0A3Q9RLA3</accession>
<evidence type="ECO:0000256" key="5">
    <source>
        <dbReference type="ARBA" id="ARBA00023136"/>
    </source>
</evidence>
<evidence type="ECO:0000313" key="10">
    <source>
        <dbReference type="EMBL" id="AZV41785.1"/>
    </source>
</evidence>
<dbReference type="NCBIfam" id="TIGR02887">
    <property type="entry name" value="spore_ger_x_C"/>
    <property type="match status" value="1"/>
</dbReference>
<dbReference type="InterPro" id="IPR046953">
    <property type="entry name" value="Spore_GerAC-like_C"/>
</dbReference>
<feature type="domain" description="Spore germination protein N-terminal" evidence="9">
    <location>
        <begin position="22"/>
        <end position="197"/>
    </location>
</feature>
<dbReference type="PROSITE" id="PS51257">
    <property type="entry name" value="PROKAR_LIPOPROTEIN"/>
    <property type="match status" value="1"/>
</dbReference>
<feature type="domain" description="Spore germination GerAC-like C-terminal" evidence="8">
    <location>
        <begin position="217"/>
        <end position="352"/>
    </location>
</feature>
<comment type="similarity">
    <text evidence="2">Belongs to the GerABKC lipoprotein family.</text>
</comment>
<organism evidence="10 11">
    <name type="scientific">Peribacillus asahii</name>
    <dbReference type="NCBI Taxonomy" id="228899"/>
    <lineage>
        <taxon>Bacteria</taxon>
        <taxon>Bacillati</taxon>
        <taxon>Bacillota</taxon>
        <taxon>Bacilli</taxon>
        <taxon>Bacillales</taxon>
        <taxon>Bacillaceae</taxon>
        <taxon>Peribacillus</taxon>
    </lineage>
</organism>
<proteinExistence type="inferred from homology"/>
<reference evidence="10 11" key="1">
    <citation type="submission" date="2018-01" db="EMBL/GenBank/DDBJ databases">
        <title>Bacillus asahii Genome sequencing and assembly.</title>
        <authorList>
            <person name="Jiang H."/>
            <person name="Feng Y."/>
            <person name="Zhao F."/>
            <person name="Lin X."/>
        </authorList>
    </citation>
    <scope>NUCLEOTIDE SEQUENCE [LARGE SCALE GENOMIC DNA]</scope>
    <source>
        <strain evidence="10 11">OM18</strain>
    </source>
</reference>
<dbReference type="EMBL" id="CP026095">
    <property type="protein sequence ID" value="AZV41785.1"/>
    <property type="molecule type" value="Genomic_DNA"/>
</dbReference>
<evidence type="ECO:0000256" key="4">
    <source>
        <dbReference type="ARBA" id="ARBA00022729"/>
    </source>
</evidence>
<keyword evidence="4" id="KW-0732">Signal</keyword>
<name>A0A3Q9RLA3_9BACI</name>
<dbReference type="GO" id="GO:0009847">
    <property type="term" value="P:spore germination"/>
    <property type="evidence" value="ECO:0007669"/>
    <property type="project" value="InterPro"/>
</dbReference>
<dbReference type="KEGG" id="pasa:BAOM_1174"/>
<evidence type="ECO:0000259" key="8">
    <source>
        <dbReference type="Pfam" id="PF05504"/>
    </source>
</evidence>
<dbReference type="InterPro" id="IPR038501">
    <property type="entry name" value="Spore_GerAC_C_sf"/>
</dbReference>
<dbReference type="AlphaFoldDB" id="A0A3Q9RLA3"/>
<evidence type="ECO:0000259" key="9">
    <source>
        <dbReference type="Pfam" id="PF25198"/>
    </source>
</evidence>
<dbReference type="Proteomes" id="UP000283095">
    <property type="component" value="Chromosome"/>
</dbReference>
<keyword evidence="6" id="KW-0564">Palmitate</keyword>
<evidence type="ECO:0000256" key="6">
    <source>
        <dbReference type="ARBA" id="ARBA00023139"/>
    </source>
</evidence>
<evidence type="ECO:0000313" key="11">
    <source>
        <dbReference type="Proteomes" id="UP000283095"/>
    </source>
</evidence>
<dbReference type="Pfam" id="PF25198">
    <property type="entry name" value="Spore_GerAC_N"/>
    <property type="match status" value="1"/>
</dbReference>
<sequence>MKKKKLCLLLIVCSLLLSGCWDANEPERLVYANGFGVDYKDGKVIVYVQIINLGSLAKAESGAGGSTSKADVGRAEGHTFEEAIFNLYHTSDRRMYLGHLSFVVFSEQAIKAGMLEHIADFLDRYRETRYRMYFFATKDSIKDIMLVSPIENIPLAFSRLSDPHDNYRQSSFIPPIDLRELIINFDEPPHQAQIPFLQISKKWTAQDGPKKELLIEKAAIISSNKLISILPKEIMNGARLTNEEFVRDSVYLSKRRNADVSVLVYDKKLKIKPVVDKDGKVRFDIKLKINANIQMLKEQETVNALKKEINQAMRAEVYRTYHFTRKQKIDIFRLSETLYRDDNKTWKKVQKNGLIPLEADTIKSLSINVQLKNSGKMELSPIIGEKKGR</sequence>
<evidence type="ECO:0000256" key="2">
    <source>
        <dbReference type="ARBA" id="ARBA00007886"/>
    </source>
</evidence>
<protein>
    <submittedName>
        <fullName evidence="10">Spore germination protein</fullName>
    </submittedName>
</protein>